<dbReference type="PROSITE" id="PS00676">
    <property type="entry name" value="SIGMA54_INTERACT_2"/>
    <property type="match status" value="1"/>
</dbReference>
<dbReference type="Gene3D" id="3.40.930.10">
    <property type="entry name" value="Mannitol-specific EII, Chain A"/>
    <property type="match status" value="1"/>
</dbReference>
<reference evidence="8 9" key="1">
    <citation type="submission" date="2016-04" db="EMBL/GenBank/DDBJ databases">
        <title>Genome sequence of Clostridium magnum DSM 2767.</title>
        <authorList>
            <person name="Poehlein A."/>
            <person name="Uhlig R."/>
            <person name="Fischer R."/>
            <person name="Bahl H."/>
            <person name="Daniel R."/>
        </authorList>
    </citation>
    <scope>NUCLEOTIDE SEQUENCE [LARGE SCALE GENOMIC DNA]</scope>
    <source>
        <strain evidence="8 9">DSM 2767</strain>
    </source>
</reference>
<dbReference type="Gene3D" id="3.40.50.300">
    <property type="entry name" value="P-loop containing nucleotide triphosphate hydrolases"/>
    <property type="match status" value="1"/>
</dbReference>
<dbReference type="Pfam" id="PF00158">
    <property type="entry name" value="Sigma54_activat"/>
    <property type="match status" value="1"/>
</dbReference>
<keyword evidence="2" id="KW-0547">Nucleotide-binding</keyword>
<dbReference type="SMART" id="SM00382">
    <property type="entry name" value="AAA"/>
    <property type="match status" value="1"/>
</dbReference>
<dbReference type="GO" id="GO:0006355">
    <property type="term" value="P:regulation of DNA-templated transcription"/>
    <property type="evidence" value="ECO:0007669"/>
    <property type="project" value="InterPro"/>
</dbReference>
<dbReference type="CDD" id="cd00211">
    <property type="entry name" value="PTS_IIA_fru"/>
    <property type="match status" value="1"/>
</dbReference>
<dbReference type="InterPro" id="IPR036662">
    <property type="entry name" value="PTS_EIIA_man-typ_sf"/>
</dbReference>
<evidence type="ECO:0000313" key="8">
    <source>
        <dbReference type="EMBL" id="KZL89877.1"/>
    </source>
</evidence>
<feature type="domain" description="PTS EIIA type-4" evidence="6">
    <location>
        <begin position="592"/>
        <end position="714"/>
    </location>
</feature>
<dbReference type="Pfam" id="PF03610">
    <property type="entry name" value="EIIA-man"/>
    <property type="match status" value="1"/>
</dbReference>
<dbReference type="OrthoDB" id="9765164at2"/>
<dbReference type="Gene3D" id="1.10.1790.10">
    <property type="entry name" value="PRD domain"/>
    <property type="match status" value="1"/>
</dbReference>
<proteinExistence type="predicted"/>
<dbReference type="EMBL" id="LWAE01000007">
    <property type="protein sequence ID" value="KZL89877.1"/>
    <property type="molecule type" value="Genomic_DNA"/>
</dbReference>
<dbReference type="Gene3D" id="1.10.10.60">
    <property type="entry name" value="Homeodomain-like"/>
    <property type="match status" value="1"/>
</dbReference>
<dbReference type="GO" id="GO:0016020">
    <property type="term" value="C:membrane"/>
    <property type="evidence" value="ECO:0007669"/>
    <property type="project" value="InterPro"/>
</dbReference>
<dbReference type="RefSeq" id="WP_066628253.1">
    <property type="nucleotide sequence ID" value="NZ_FQXL01000029.1"/>
</dbReference>
<dbReference type="PROSITE" id="PS50045">
    <property type="entry name" value="SIGMA54_INTERACT_4"/>
    <property type="match status" value="1"/>
</dbReference>
<accession>A0A162RGP8</accession>
<comment type="caution">
    <text evidence="8">The sequence shown here is derived from an EMBL/GenBank/DDBJ whole genome shotgun (WGS) entry which is preliminary data.</text>
</comment>
<dbReference type="InterPro" id="IPR003593">
    <property type="entry name" value="AAA+_ATPase"/>
</dbReference>
<dbReference type="PANTHER" id="PTHR32071:SF38">
    <property type="entry name" value="PSP OPERON TRANSCRIPTIONAL ACTIVATOR"/>
    <property type="match status" value="1"/>
</dbReference>
<organism evidence="8 9">
    <name type="scientific">Clostridium magnum DSM 2767</name>
    <dbReference type="NCBI Taxonomy" id="1121326"/>
    <lineage>
        <taxon>Bacteria</taxon>
        <taxon>Bacillati</taxon>
        <taxon>Bacillota</taxon>
        <taxon>Clostridia</taxon>
        <taxon>Eubacteriales</taxon>
        <taxon>Clostridiaceae</taxon>
        <taxon>Clostridium</taxon>
    </lineage>
</organism>
<evidence type="ECO:0000259" key="6">
    <source>
        <dbReference type="PROSITE" id="PS51096"/>
    </source>
</evidence>
<name>A0A162RGP8_9CLOT</name>
<evidence type="ECO:0000256" key="2">
    <source>
        <dbReference type="ARBA" id="ARBA00022741"/>
    </source>
</evidence>
<dbReference type="PROSITE" id="PS51096">
    <property type="entry name" value="PTS_EIIA_TYPE_4"/>
    <property type="match status" value="1"/>
</dbReference>
<dbReference type="Gene3D" id="3.40.50.510">
    <property type="entry name" value="Phosphotransferase system, mannose-type IIA component"/>
    <property type="match status" value="1"/>
</dbReference>
<dbReference type="GO" id="GO:0016740">
    <property type="term" value="F:transferase activity"/>
    <property type="evidence" value="ECO:0007669"/>
    <property type="project" value="UniProtKB-KW"/>
</dbReference>
<dbReference type="GO" id="GO:0005524">
    <property type="term" value="F:ATP binding"/>
    <property type="evidence" value="ECO:0007669"/>
    <property type="project" value="UniProtKB-KW"/>
</dbReference>
<dbReference type="STRING" id="1121326.CLMAG_48910"/>
<dbReference type="InterPro" id="IPR002078">
    <property type="entry name" value="Sigma_54_int"/>
</dbReference>
<dbReference type="Pfam" id="PF00874">
    <property type="entry name" value="PRD"/>
    <property type="match status" value="1"/>
</dbReference>
<dbReference type="PATRIC" id="fig|1121326.3.peg.4951"/>
<dbReference type="SUPFAM" id="SSF55804">
    <property type="entry name" value="Phoshotransferase/anion transport protein"/>
    <property type="match status" value="1"/>
</dbReference>
<dbReference type="CDD" id="cd00009">
    <property type="entry name" value="AAA"/>
    <property type="match status" value="1"/>
</dbReference>
<dbReference type="InterPro" id="IPR011608">
    <property type="entry name" value="PRD"/>
</dbReference>
<dbReference type="PANTHER" id="PTHR32071">
    <property type="entry name" value="TRANSCRIPTIONAL REGULATORY PROTEIN"/>
    <property type="match status" value="1"/>
</dbReference>
<evidence type="ECO:0000313" key="9">
    <source>
        <dbReference type="Proteomes" id="UP000076603"/>
    </source>
</evidence>
<evidence type="ECO:0000259" key="5">
    <source>
        <dbReference type="PROSITE" id="PS51094"/>
    </source>
</evidence>
<dbReference type="InterPro" id="IPR002178">
    <property type="entry name" value="PTS_EIIA_type-2_dom"/>
</dbReference>
<dbReference type="SUPFAM" id="SSF63520">
    <property type="entry name" value="PTS-regulatory domain, PRD"/>
    <property type="match status" value="1"/>
</dbReference>
<dbReference type="SUPFAM" id="SSF53062">
    <property type="entry name" value="PTS system fructose IIA component-like"/>
    <property type="match status" value="1"/>
</dbReference>
<dbReference type="InterPro" id="IPR027417">
    <property type="entry name" value="P-loop_NTPase"/>
</dbReference>
<sequence length="970" mass="110080">MNKIKEIIEKEDKKNPYTDDEISKMLSITRGEVINLRKLLEVGDSRDRRKDLLQDEIVKILTENSKVSERGLTEELNNRGFKVSRNIVSRFLKEVNIENFNNDESEENIEEEHSEESSVKHEAFDILIGAKGSLRPKIEQSKAAILYPPNGLHTLIYGETGVGKSELVECMYKFAVESGVKVKDSPFVVFNCADYAENSNLLLAQLFGYVKGAYTGADINKEGLVEKANNGILFLDEIHRLPPEGQEILFSLIDRGKFRRLGETQNTRSANVMLISATTESPESSLLLTFRRRIPMLIELPSLKERPLSERYEIIRNFFSKEASRINRSIVVKSEVVKSLMLYNCIGNIGQLRSDIQVACARSFLNTMYKKNKNAIIDVLDLPNHVTNELLKIKKRGPDMEEYIGSDLVVNPDDINEEIYKEDRYMIPNKIYQFIEKKFVDLEKKGLKKDEINNIIGEKVEIELKKFAKSFQINSYMSKKDLEGVVEDKVITTVERSLMIAKENLENIQENLFYSLAIHLNEAYNRIKNGKIIVNPQLEKIIKNYKVEYEIAELIATQISIDLEIAIPKDEIGFIAMYLKAFRRDNYSNKGRVRVIILTHGHVACGIAEVANKLLGVDNAVGIEMSLDESPESALERTLELVVKTDEGKGCILLIDMGSLITFGEIITKRTGILTKTIGRVDTVLALEVVRRACIGEHSLDEIISAVSENRNYVGKMHGTNYVKKLPKTIITVCITGEGTALNIKKYIEDLIPEIENEVNIIPLGIINRHNITEEIRKLSEENNIEAIVGTINVNVNDIPFISFEDVIKGSGINRIKDILGIVDRASNPLEEIVDEDLILCDLKATSKNEVIDILVNMLKNKELVDDQFMLSVYKRETMGGTLLYEQIAIPHGFPQHVNKSSIAIAKLKEPIEWEIGKKTDLIILIAMKESGKNNLVHLFRRLSDEEVRKLIRKSNTRKEISEIILNRTN</sequence>
<dbReference type="InterPro" id="IPR025943">
    <property type="entry name" value="Sigma_54_int_dom_ATP-bd_2"/>
</dbReference>
<evidence type="ECO:0000256" key="1">
    <source>
        <dbReference type="ARBA" id="ARBA00022679"/>
    </source>
</evidence>
<keyword evidence="1" id="KW-0808">Transferase</keyword>
<feature type="domain" description="PRD" evidence="7">
    <location>
        <begin position="485"/>
        <end position="589"/>
    </location>
</feature>
<gene>
    <name evidence="8" type="primary">zraR_4</name>
    <name evidence="8" type="ORF">CLMAG_48910</name>
</gene>
<dbReference type="InterPro" id="IPR016152">
    <property type="entry name" value="PTrfase/Anion_transptr"/>
</dbReference>
<dbReference type="Pfam" id="PF00359">
    <property type="entry name" value="PTS_EIIA_2"/>
    <property type="match status" value="1"/>
</dbReference>
<keyword evidence="9" id="KW-1185">Reference proteome</keyword>
<feature type="domain" description="PTS EIIA type-2" evidence="5">
    <location>
        <begin position="832"/>
        <end position="968"/>
    </location>
</feature>
<evidence type="ECO:0000256" key="3">
    <source>
        <dbReference type="ARBA" id="ARBA00022840"/>
    </source>
</evidence>
<dbReference type="AlphaFoldDB" id="A0A162RGP8"/>
<evidence type="ECO:0000259" key="4">
    <source>
        <dbReference type="PROSITE" id="PS50045"/>
    </source>
</evidence>
<keyword evidence="3" id="KW-0067">ATP-binding</keyword>
<feature type="domain" description="Sigma-54 factor interaction" evidence="4">
    <location>
        <begin position="127"/>
        <end position="361"/>
    </location>
</feature>
<dbReference type="GO" id="GO:0009401">
    <property type="term" value="P:phosphoenolpyruvate-dependent sugar phosphotransferase system"/>
    <property type="evidence" value="ECO:0007669"/>
    <property type="project" value="InterPro"/>
</dbReference>
<dbReference type="PROSITE" id="PS51094">
    <property type="entry name" value="PTS_EIIA_TYPE_2"/>
    <property type="match status" value="1"/>
</dbReference>
<dbReference type="InterPro" id="IPR004701">
    <property type="entry name" value="PTS_EIIA_man-typ"/>
</dbReference>
<dbReference type="SUPFAM" id="SSF52540">
    <property type="entry name" value="P-loop containing nucleoside triphosphate hydrolases"/>
    <property type="match status" value="1"/>
</dbReference>
<dbReference type="Proteomes" id="UP000076603">
    <property type="component" value="Unassembled WGS sequence"/>
</dbReference>
<evidence type="ECO:0000259" key="7">
    <source>
        <dbReference type="PROSITE" id="PS51372"/>
    </source>
</evidence>
<dbReference type="InterPro" id="IPR036634">
    <property type="entry name" value="PRD_sf"/>
</dbReference>
<protein>
    <submittedName>
        <fullName evidence="8">Transcriptional regulatory protein ZraR</fullName>
    </submittedName>
</protein>
<dbReference type="PROSITE" id="PS51372">
    <property type="entry name" value="PRD_2"/>
    <property type="match status" value="1"/>
</dbReference>